<name>A0A8H5ATA6_9AGAR</name>
<feature type="compositionally biased region" description="Polar residues" evidence="1">
    <location>
        <begin position="629"/>
        <end position="646"/>
    </location>
</feature>
<dbReference type="Proteomes" id="UP000567179">
    <property type="component" value="Unassembled WGS sequence"/>
</dbReference>
<proteinExistence type="predicted"/>
<feature type="compositionally biased region" description="Low complexity" evidence="1">
    <location>
        <begin position="608"/>
        <end position="620"/>
    </location>
</feature>
<gene>
    <name evidence="2" type="ORF">D9619_007915</name>
</gene>
<feature type="compositionally biased region" description="Pro residues" evidence="1">
    <location>
        <begin position="433"/>
        <end position="442"/>
    </location>
</feature>
<dbReference type="EMBL" id="JAACJJ010000057">
    <property type="protein sequence ID" value="KAF5310700.1"/>
    <property type="molecule type" value="Genomic_DNA"/>
</dbReference>
<sequence length="1249" mass="132475">MHQSESAASFNDDSMRMQTDSGTQASSDTSTSNPGQGGDQLSNEELVGDHQQLNEPQPMDATLPQLLAQFGVNDKVTKGLQQEFLDLLDFCNSGAQNPIPSSTPVWHPSEIDTRLSESFFGPSGMFAAGGDSFNSFDATWEDGWGTFPLDDASSGVNTAPSAQPLAPAQDDMVTDDPRSEPAPTQPIADNNTSADFSMSDNGNEDLVESFSTQPFEQNRINDSVNSGENQWTYENANTSNSISWTPGTYGHFGPNDFDPMDFVDLEAAQLLEEANPVWMSNDRFDETLQRVRSLPRHQPDDNGNLQCEHGLPTALIEFIYDVCTPTEMVLLGKGLVAQGQTYLRKELLDIFSTPNMTAMQEDSANPPASNPEYQEQEDSEMHTAESADGCNNLSIIHEAAVAEDQCMSDETPTTSASPPLSPLVSSSVDPATVPLPPSPPSSPASSVASLPDDTPETSIPSESQAEAPLQLAEEVSGPSAPEEIIKGLSAEDTVPYEAAPIPEASPAVPPVSDLPQDSSSQCLPSSMSGNMLGTNDTVPLLEPLSPVSSPSPSTSGLKLGAATTEQSVDEYQPDAACASATAVKSDTAATDIHAEHQASSLSPGTQESSSVLSSRAASKSTFGFLSDPMTAQTDTIGCTSKGNTKPFSPDPMSLGLRDETNSDTESVASLEESDSGSDVPHEAENQAFSPSDGEKAPEKPKTEAEIKLEEELMNVIDALARMALSSRPDEDTVKEGAAQGQVTTTPPLVSSPLSQISEQVGAPTPACSVGITLPPEEEVPESVVVDNIPFPAATLSSTVAPTPSEEPEAVQEAAQDPEPAFSPLNVLTPLGALEDLPDDEDDTVSRYQVPNDIGGGLSLEEYERLLTSTEPEGAVAPAPKFEPIEVAPEDDPVERAAPITVPEYTPIQSLYGSPVVMPPTGCWPSGDRHTTSCGTEANLATPQAPEVLADADVSMELLSVGGSVADPAAVEDFGGDSPMSDSFESTVDLQSDEESMDVDEEGTLSCLATLMDIDGDAVSGLTSLLGSVPRMVETSFDVVMEVENAFVAASSPIEVCRSNTREGGTSAEVPVDAEKPQIRELEVKALPEEWLALFGQSPGPRFTECIPRRPLEPRPQVPPARVIHYQRYSKLPDHTRLRGQQPSPLNPPLPFPDRAPMPPTRPKASVQPSKVKAPIPQPKRKGPAPPPTHKDKTSVLPQKPQKVVEKDPPREDDTKGDREESSSCITSSMRYVIGGVVGASVLVSLLGLM</sequence>
<feature type="compositionally biased region" description="Low complexity" evidence="1">
    <location>
        <begin position="539"/>
        <end position="559"/>
    </location>
</feature>
<feature type="region of interest" description="Disordered" evidence="1">
    <location>
        <begin position="1132"/>
        <end position="1226"/>
    </location>
</feature>
<feature type="compositionally biased region" description="Polar residues" evidence="1">
    <location>
        <begin position="358"/>
        <end position="373"/>
    </location>
</feature>
<feature type="region of interest" description="Disordered" evidence="1">
    <location>
        <begin position="725"/>
        <end position="751"/>
    </location>
</feature>
<feature type="compositionally biased region" description="Polar residues" evidence="1">
    <location>
        <begin position="1"/>
        <end position="43"/>
    </location>
</feature>
<evidence type="ECO:0000313" key="3">
    <source>
        <dbReference type="Proteomes" id="UP000567179"/>
    </source>
</evidence>
<feature type="compositionally biased region" description="Polar residues" evidence="1">
    <location>
        <begin position="740"/>
        <end position="751"/>
    </location>
</feature>
<feature type="compositionally biased region" description="Polar residues" evidence="1">
    <location>
        <begin position="515"/>
        <end position="537"/>
    </location>
</feature>
<feature type="compositionally biased region" description="Pro residues" evidence="1">
    <location>
        <begin position="1144"/>
        <end position="1161"/>
    </location>
</feature>
<feature type="region of interest" description="Disordered" evidence="1">
    <location>
        <begin position="795"/>
        <end position="855"/>
    </location>
</feature>
<feature type="compositionally biased region" description="Low complexity" evidence="1">
    <location>
        <begin position="412"/>
        <end position="431"/>
    </location>
</feature>
<feature type="region of interest" description="Disordered" evidence="1">
    <location>
        <begin position="150"/>
        <end position="193"/>
    </location>
</feature>
<evidence type="ECO:0000313" key="2">
    <source>
        <dbReference type="EMBL" id="KAF5310700.1"/>
    </source>
</evidence>
<feature type="region of interest" description="Disordered" evidence="1">
    <location>
        <begin position="405"/>
        <end position="703"/>
    </location>
</feature>
<keyword evidence="3" id="KW-1185">Reference proteome</keyword>
<feature type="region of interest" description="Disordered" evidence="1">
    <location>
        <begin position="358"/>
        <end position="386"/>
    </location>
</feature>
<reference evidence="2 3" key="1">
    <citation type="journal article" date="2020" name="ISME J.">
        <title>Uncovering the hidden diversity of litter-decomposition mechanisms in mushroom-forming fungi.</title>
        <authorList>
            <person name="Floudas D."/>
            <person name="Bentzer J."/>
            <person name="Ahren D."/>
            <person name="Johansson T."/>
            <person name="Persson P."/>
            <person name="Tunlid A."/>
        </authorList>
    </citation>
    <scope>NUCLEOTIDE SEQUENCE [LARGE SCALE GENOMIC DNA]</scope>
    <source>
        <strain evidence="2 3">CBS 101986</strain>
    </source>
</reference>
<feature type="compositionally biased region" description="Basic and acidic residues" evidence="1">
    <location>
        <begin position="692"/>
        <end position="703"/>
    </location>
</feature>
<evidence type="ECO:0000256" key="1">
    <source>
        <dbReference type="SAM" id="MobiDB-lite"/>
    </source>
</evidence>
<protein>
    <submittedName>
        <fullName evidence="2">Uncharacterized protein</fullName>
    </submittedName>
</protein>
<accession>A0A8H5ATA6</accession>
<feature type="compositionally biased region" description="Basic and acidic residues" evidence="1">
    <location>
        <begin position="1202"/>
        <end position="1221"/>
    </location>
</feature>
<feature type="compositionally biased region" description="Polar residues" evidence="1">
    <location>
        <begin position="597"/>
        <end position="607"/>
    </location>
</feature>
<dbReference type="AlphaFoldDB" id="A0A8H5ATA6"/>
<feature type="region of interest" description="Disordered" evidence="1">
    <location>
        <begin position="1"/>
        <end position="57"/>
    </location>
</feature>
<organism evidence="2 3">
    <name type="scientific">Psilocybe cf. subviscida</name>
    <dbReference type="NCBI Taxonomy" id="2480587"/>
    <lineage>
        <taxon>Eukaryota</taxon>
        <taxon>Fungi</taxon>
        <taxon>Dikarya</taxon>
        <taxon>Basidiomycota</taxon>
        <taxon>Agaricomycotina</taxon>
        <taxon>Agaricomycetes</taxon>
        <taxon>Agaricomycetidae</taxon>
        <taxon>Agaricales</taxon>
        <taxon>Agaricineae</taxon>
        <taxon>Strophariaceae</taxon>
        <taxon>Psilocybe</taxon>
    </lineage>
</organism>
<feature type="region of interest" description="Disordered" evidence="1">
    <location>
        <begin position="1102"/>
        <end position="1121"/>
    </location>
</feature>
<comment type="caution">
    <text evidence="2">The sequence shown here is derived from an EMBL/GenBank/DDBJ whole genome shotgun (WGS) entry which is preliminary data.</text>
</comment>